<accession>A0A0A9CUG0</accession>
<reference evidence="1" key="2">
    <citation type="journal article" date="2015" name="Data Brief">
        <title>Shoot transcriptome of the giant reed, Arundo donax.</title>
        <authorList>
            <person name="Barrero R.A."/>
            <person name="Guerrero F.D."/>
            <person name="Moolhuijzen P."/>
            <person name="Goolsby J.A."/>
            <person name="Tidwell J."/>
            <person name="Bellgard S.E."/>
            <person name="Bellgard M.I."/>
        </authorList>
    </citation>
    <scope>NUCLEOTIDE SEQUENCE</scope>
    <source>
        <tissue evidence="1">Shoot tissue taken approximately 20 cm above the soil surface</tissue>
    </source>
</reference>
<sequence length="178" mass="19521">MGQDLRQTRLARSLHIPLRPLPLTPVKPEWSLPTALFQVRKLLDQMTGLLQGPCRISDVKLQLQLALDVILRLDIAQENRGLTPEEQSLRTKLKRRILGLTVIERSLHPGHSTAPFPLHVLQPAETTVSLAPRLAMAGLHLVLQLPFAAAAVALLNAAALEIHLKAATSMTDSLNCTP</sequence>
<proteinExistence type="predicted"/>
<dbReference type="AlphaFoldDB" id="A0A0A9CUG0"/>
<evidence type="ECO:0000313" key="1">
    <source>
        <dbReference type="EMBL" id="JAD79231.1"/>
    </source>
</evidence>
<reference evidence="1" key="1">
    <citation type="submission" date="2014-09" db="EMBL/GenBank/DDBJ databases">
        <authorList>
            <person name="Magalhaes I.L.F."/>
            <person name="Oliveira U."/>
            <person name="Santos F.R."/>
            <person name="Vidigal T.H.D.A."/>
            <person name="Brescovit A.D."/>
            <person name="Santos A.J."/>
        </authorList>
    </citation>
    <scope>NUCLEOTIDE SEQUENCE</scope>
    <source>
        <tissue evidence="1">Shoot tissue taken approximately 20 cm above the soil surface</tissue>
    </source>
</reference>
<name>A0A0A9CUG0_ARUDO</name>
<dbReference type="EMBL" id="GBRH01218664">
    <property type="protein sequence ID" value="JAD79231.1"/>
    <property type="molecule type" value="Transcribed_RNA"/>
</dbReference>
<protein>
    <submittedName>
        <fullName evidence="1">Uncharacterized protein</fullName>
    </submittedName>
</protein>
<organism evidence="1">
    <name type="scientific">Arundo donax</name>
    <name type="common">Giant reed</name>
    <name type="synonym">Donax arundinaceus</name>
    <dbReference type="NCBI Taxonomy" id="35708"/>
    <lineage>
        <taxon>Eukaryota</taxon>
        <taxon>Viridiplantae</taxon>
        <taxon>Streptophyta</taxon>
        <taxon>Embryophyta</taxon>
        <taxon>Tracheophyta</taxon>
        <taxon>Spermatophyta</taxon>
        <taxon>Magnoliopsida</taxon>
        <taxon>Liliopsida</taxon>
        <taxon>Poales</taxon>
        <taxon>Poaceae</taxon>
        <taxon>PACMAD clade</taxon>
        <taxon>Arundinoideae</taxon>
        <taxon>Arundineae</taxon>
        <taxon>Arundo</taxon>
    </lineage>
</organism>